<dbReference type="Proteomes" id="UP000526501">
    <property type="component" value="Unassembled WGS sequence"/>
</dbReference>
<organism evidence="2 3">
    <name type="scientific">Pelagicoccus albus</name>
    <dbReference type="NCBI Taxonomy" id="415222"/>
    <lineage>
        <taxon>Bacteria</taxon>
        <taxon>Pseudomonadati</taxon>
        <taxon>Verrucomicrobiota</taxon>
        <taxon>Opitutia</taxon>
        <taxon>Puniceicoccales</taxon>
        <taxon>Pelagicoccaceae</taxon>
        <taxon>Pelagicoccus</taxon>
    </lineage>
</organism>
<dbReference type="Pfam" id="PF01969">
    <property type="entry name" value="Ni_insertion"/>
    <property type="match status" value="1"/>
</dbReference>
<dbReference type="RefSeq" id="WP_185660513.1">
    <property type="nucleotide sequence ID" value="NZ_CAWPOO010000012.1"/>
</dbReference>
<dbReference type="InterPro" id="IPR002822">
    <property type="entry name" value="Ni_insertion"/>
</dbReference>
<dbReference type="PANTHER" id="PTHR36566:SF1">
    <property type="entry name" value="PYRIDINIUM-3,5-BISTHIOCARBOXYLIC ACID MONONUCLEOTIDE NICKEL INSERTION PROTEIN"/>
    <property type="match status" value="1"/>
</dbReference>
<dbReference type="EMBL" id="JACHVC010000012">
    <property type="protein sequence ID" value="MBC2606645.1"/>
    <property type="molecule type" value="Genomic_DNA"/>
</dbReference>
<protein>
    <submittedName>
        <fullName evidence="2">Nickel pincer cofactor biosynthesis protein LarC</fullName>
    </submittedName>
</protein>
<dbReference type="NCBIfam" id="TIGR00299">
    <property type="entry name" value="nickel pincer cofactor biosynthesis protein LarC"/>
    <property type="match status" value="1"/>
</dbReference>
<accession>A0A7X1B944</accession>
<name>A0A7X1B944_9BACT</name>
<dbReference type="PANTHER" id="PTHR36566">
    <property type="entry name" value="NICKEL INSERTION PROTEIN-RELATED"/>
    <property type="match status" value="1"/>
</dbReference>
<gene>
    <name evidence="2" type="primary">larC</name>
    <name evidence="2" type="ORF">H5P27_11385</name>
</gene>
<dbReference type="AlphaFoldDB" id="A0A7X1B944"/>
<sequence length="402" mass="43947">MPSTLYIEPFSGIAGDMLLSALCELTDAYEEIKELPSRLHLPDGKIEIQRLNKNGISCRHIKIIDTGEHGEHTHTHDHGGVPHTHSHGAHRHLSDILNLIEKAHISDGAKEIAKAIFLIIGESESRIHDIPLDTIHFHEVSGVDSILDIVGCAVLLDKLDVTQTFADPVCVGFGQVNTQHGKLPVPAPATADILKGIPTYKGEEAGERCTPTGAAILKFLSPRFESPSRPTKAIAYGPGQKDFEAANVVRVSLLEDDIETATSIWIVETNLDDMSPELLGLHFQEGLLEAGAVDFHFSQVTMKKGRPGLTLCALTPKENRDAVAEYILENTTSIGVRFYPAKRRILSRKKITLETKLGTVLAKETETPSGSKKRKIEYDSLVGLAEKHGISVSEAKRRIEAP</sequence>
<keyword evidence="1" id="KW-0533">Nickel</keyword>
<dbReference type="Gene3D" id="3.30.70.1380">
    <property type="entry name" value="Transcriptional regulatory protein pf0864 domain like"/>
    <property type="match status" value="1"/>
</dbReference>
<comment type="caution">
    <text evidence="2">The sequence shown here is derived from an EMBL/GenBank/DDBJ whole genome shotgun (WGS) entry which is preliminary data.</text>
</comment>
<evidence type="ECO:0000256" key="1">
    <source>
        <dbReference type="ARBA" id="ARBA00022596"/>
    </source>
</evidence>
<reference evidence="2 3" key="1">
    <citation type="submission" date="2020-07" db="EMBL/GenBank/DDBJ databases">
        <authorList>
            <person name="Feng X."/>
        </authorList>
    </citation>
    <scope>NUCLEOTIDE SEQUENCE [LARGE SCALE GENOMIC DNA]</scope>
    <source>
        <strain evidence="2 3">JCM23202</strain>
    </source>
</reference>
<evidence type="ECO:0000313" key="2">
    <source>
        <dbReference type="EMBL" id="MBC2606645.1"/>
    </source>
</evidence>
<keyword evidence="3" id="KW-1185">Reference proteome</keyword>
<proteinExistence type="predicted"/>
<evidence type="ECO:0000313" key="3">
    <source>
        <dbReference type="Proteomes" id="UP000526501"/>
    </source>
</evidence>